<keyword evidence="3" id="KW-1185">Reference proteome</keyword>
<dbReference type="AlphaFoldDB" id="A0AAN1XC21"/>
<dbReference type="EMBL" id="AP023423">
    <property type="protein sequence ID" value="BCK88603.1"/>
    <property type="molecule type" value="Genomic_DNA"/>
</dbReference>
<organism evidence="2 3">
    <name type="scientific">Sideroxyarcus emersonii</name>
    <dbReference type="NCBI Taxonomy" id="2764705"/>
    <lineage>
        <taxon>Bacteria</taxon>
        <taxon>Pseudomonadati</taxon>
        <taxon>Pseudomonadota</taxon>
        <taxon>Betaproteobacteria</taxon>
        <taxon>Nitrosomonadales</taxon>
        <taxon>Gallionellaceae</taxon>
        <taxon>Sideroxyarcus</taxon>
    </lineage>
</organism>
<evidence type="ECO:0000313" key="3">
    <source>
        <dbReference type="Proteomes" id="UP001320326"/>
    </source>
</evidence>
<feature type="transmembrane region" description="Helical" evidence="1">
    <location>
        <begin position="304"/>
        <end position="321"/>
    </location>
</feature>
<keyword evidence="1" id="KW-1133">Transmembrane helix</keyword>
<feature type="transmembrane region" description="Helical" evidence="1">
    <location>
        <begin position="50"/>
        <end position="74"/>
    </location>
</feature>
<dbReference type="KEGG" id="seme:MIZ01_2408"/>
<dbReference type="Proteomes" id="UP001320326">
    <property type="component" value="Chromosome"/>
</dbReference>
<gene>
    <name evidence="2" type="ORF">MIZ01_2408</name>
</gene>
<accession>A0AAN1XC21</accession>
<feature type="transmembrane region" description="Helical" evidence="1">
    <location>
        <begin position="257"/>
        <end position="284"/>
    </location>
</feature>
<feature type="transmembrane region" description="Helical" evidence="1">
    <location>
        <begin position="86"/>
        <end position="119"/>
    </location>
</feature>
<feature type="transmembrane region" description="Helical" evidence="1">
    <location>
        <begin position="178"/>
        <end position="200"/>
    </location>
</feature>
<keyword evidence="1" id="KW-0812">Transmembrane</keyword>
<name>A0AAN1XC21_9PROT</name>
<feature type="transmembrane region" description="Helical" evidence="1">
    <location>
        <begin position="139"/>
        <end position="166"/>
    </location>
</feature>
<feature type="transmembrane region" description="Helical" evidence="1">
    <location>
        <begin position="225"/>
        <end position="245"/>
    </location>
</feature>
<keyword evidence="1" id="KW-0472">Membrane</keyword>
<protein>
    <submittedName>
        <fullName evidence="2">Uncharacterized protein</fullName>
    </submittedName>
</protein>
<evidence type="ECO:0000256" key="1">
    <source>
        <dbReference type="SAM" id="Phobius"/>
    </source>
</evidence>
<evidence type="ECO:0000313" key="2">
    <source>
        <dbReference type="EMBL" id="BCK88603.1"/>
    </source>
</evidence>
<proteinExistence type="predicted"/>
<sequence length="461" mass="50629">MLMHKTPYGIDEGAARALLLVWSVSDNVVSPIVTLGFPDFRALFLVPVGILWTGNVIAAKVMTLLIMSIAAWAFHAWRYRSGDTEGALLATGLLLISPLVLEQIDTISVGVYLLLAFSLGAWSDSIYRESKLAFGGMYFAQIFLCLVSITLHPVGLAYPLALLWTWYKNPINQSHRNYFFVGISFAILMAFALVPGWGHIEWFSNPIRSLSSTILGHAEGEEFGIFHWLVGITMLTVLLLVILRQANRLWADFLGRILLLAVVIGLLVGDETFGIAALTILLYWGLPLLLRSNANSSGGFWGQRGAALILIFALSTTFMMVNKARYELVLTGYLSPRDSLIKTLAEDSGLFLNEESDQDSPTKKPIRVASQWPGLTMLACRCDALPLPPAAQNSEALFAMLRGIDYLIFDPRNPANSSLSRNLATMETGKVETVALRSGGVILQVVKTQTPLPANPQEKKT</sequence>
<reference evidence="2 3" key="1">
    <citation type="journal article" date="2022" name="Int. J. Syst. Evol. Microbiol.">
        <title>&lt;i&gt;Sideroxyarcus emersonii&lt;/i&gt; gen. nov. sp. nov., a neutrophilic, microaerobic iron- and thiosulfate-oxidizing bacterium isolated from iron-rich wetland sediment.</title>
        <authorList>
            <person name="Kato S."/>
            <person name="Itoh T."/>
            <person name="Iino T."/>
            <person name="Ohkuma M."/>
        </authorList>
    </citation>
    <scope>NUCLEOTIDE SEQUENCE [LARGE SCALE GENOMIC DNA]</scope>
    <source>
        <strain evidence="2 3">MIZ01</strain>
    </source>
</reference>